<reference evidence="9" key="1">
    <citation type="journal article" date="2022" name="G3 (Bethesda)">
        <title>High quality genome of the basidiomycete yeast Dioszegia hungarica PDD-24b-2 isolated from cloud water.</title>
        <authorList>
            <person name="Jarrige D."/>
            <person name="Haridas S."/>
            <person name="Bleykasten-Grosshans C."/>
            <person name="Joly M."/>
            <person name="Nadalig T."/>
            <person name="Sancelme M."/>
            <person name="Vuilleumier S."/>
            <person name="Grigoriev I.V."/>
            <person name="Amato P."/>
            <person name="Bringel F."/>
        </authorList>
    </citation>
    <scope>NUCLEOTIDE SEQUENCE</scope>
    <source>
        <strain evidence="9">PDD-24b-2</strain>
    </source>
</reference>
<organism evidence="9 10">
    <name type="scientific">Dioszegia hungarica</name>
    <dbReference type="NCBI Taxonomy" id="4972"/>
    <lineage>
        <taxon>Eukaryota</taxon>
        <taxon>Fungi</taxon>
        <taxon>Dikarya</taxon>
        <taxon>Basidiomycota</taxon>
        <taxon>Agaricomycotina</taxon>
        <taxon>Tremellomycetes</taxon>
        <taxon>Tremellales</taxon>
        <taxon>Bulleribasidiaceae</taxon>
        <taxon>Dioszegia</taxon>
    </lineage>
</organism>
<dbReference type="AlphaFoldDB" id="A0AA38LQF8"/>
<evidence type="ECO:0000256" key="2">
    <source>
        <dbReference type="ARBA" id="ARBA00022692"/>
    </source>
</evidence>
<evidence type="ECO:0000259" key="7">
    <source>
        <dbReference type="Pfam" id="PF06738"/>
    </source>
</evidence>
<dbReference type="GO" id="GO:0016020">
    <property type="term" value="C:membrane"/>
    <property type="evidence" value="ECO:0007669"/>
    <property type="project" value="UniProtKB-SubCell"/>
</dbReference>
<feature type="transmembrane region" description="Helical" evidence="6">
    <location>
        <begin position="309"/>
        <end position="326"/>
    </location>
</feature>
<dbReference type="RefSeq" id="XP_052941607.1">
    <property type="nucleotide sequence ID" value="XM_053086407.1"/>
</dbReference>
<evidence type="ECO:0000259" key="8">
    <source>
        <dbReference type="Pfam" id="PF12821"/>
    </source>
</evidence>
<dbReference type="PANTHER" id="PTHR31082">
    <property type="entry name" value="PHEROMONE-REGULATED MEMBRANE PROTEIN 10"/>
    <property type="match status" value="1"/>
</dbReference>
<dbReference type="InterPro" id="IPR010619">
    <property type="entry name" value="ThrE-like_N"/>
</dbReference>
<dbReference type="GO" id="GO:0022857">
    <property type="term" value="F:transmembrane transporter activity"/>
    <property type="evidence" value="ECO:0007669"/>
    <property type="project" value="InterPro"/>
</dbReference>
<comment type="caution">
    <text evidence="9">The sequence shown here is derived from an EMBL/GenBank/DDBJ whole genome shotgun (WGS) entry which is preliminary data.</text>
</comment>
<feature type="transmembrane region" description="Helical" evidence="6">
    <location>
        <begin position="211"/>
        <end position="234"/>
    </location>
</feature>
<keyword evidence="4 6" id="KW-0472">Membrane</keyword>
<feature type="transmembrane region" description="Helical" evidence="6">
    <location>
        <begin position="379"/>
        <end position="399"/>
    </location>
</feature>
<dbReference type="PANTHER" id="PTHR31082:SF4">
    <property type="entry name" value="PHEROMONE-REGULATED MEMBRANE PROTEIN 10"/>
    <property type="match status" value="1"/>
</dbReference>
<gene>
    <name evidence="9" type="ORF">MKK02DRAFT_21378</name>
</gene>
<protein>
    <recommendedName>
        <fullName evidence="11">DUF1212-domain-containing protein</fullName>
    </recommendedName>
</protein>
<evidence type="ECO:0000313" key="10">
    <source>
        <dbReference type="Proteomes" id="UP001164286"/>
    </source>
</evidence>
<evidence type="ECO:0000256" key="5">
    <source>
        <dbReference type="ARBA" id="ARBA00034125"/>
    </source>
</evidence>
<dbReference type="EMBL" id="JAKWFO010000016">
    <property type="protein sequence ID" value="KAI9631830.1"/>
    <property type="molecule type" value="Genomic_DNA"/>
</dbReference>
<dbReference type="InterPro" id="IPR051361">
    <property type="entry name" value="ThrE/Ser_Exporter"/>
</dbReference>
<keyword evidence="2 6" id="KW-0812">Transmembrane</keyword>
<evidence type="ECO:0000256" key="6">
    <source>
        <dbReference type="SAM" id="Phobius"/>
    </source>
</evidence>
<keyword evidence="10" id="KW-1185">Reference proteome</keyword>
<sequence>MAFGAPSHRIESQLAATALILSIDAQFIHLPSLVIASFGDPDTRTSETHFIKSGANLDLGKLHQVHRIYRAVVHDEMGPEEGTRELHEILHSPRVWKRWERMILAFLSCGLIAPMFFGGSVLDAIASGALGMIMDVLSGVAGGADMYSNVFEITTATVISFVARGLSVTGIFCYGATASAGVCLILPGYAILCGSLELASKNLVSGSVRMVYAIIYSLFLGFGITIGSDLFYIVDPPARRAAEAILTFGAETISEIYLIGLVPLYSFLTGLWLYQPLRSKELPVMVLISSVGFGVCNAAGRWIFNRDDVVSACGAFVIGIMGNVYSRIFKGTAFTSMVPGILFLVPSGISAAGGLAANARDRHQSDAFSAGLLIGARMIQVSIGITVGLFASGMLIYSFGRKKGALFAF</sequence>
<dbReference type="Pfam" id="PF12821">
    <property type="entry name" value="ThrE_2"/>
    <property type="match status" value="1"/>
</dbReference>
<feature type="domain" description="Threonine/serine exporter-like N-terminal" evidence="7">
    <location>
        <begin position="1"/>
        <end position="230"/>
    </location>
</feature>
<keyword evidence="3 6" id="KW-1133">Transmembrane helix</keyword>
<comment type="similarity">
    <text evidence="5">Belongs to the ThrE exporter (TC 2.A.79) family.</text>
</comment>
<feature type="transmembrane region" description="Helical" evidence="6">
    <location>
        <begin position="150"/>
        <end position="172"/>
    </location>
</feature>
<feature type="transmembrane region" description="Helical" evidence="6">
    <location>
        <begin position="254"/>
        <end position="274"/>
    </location>
</feature>
<comment type="subcellular location">
    <subcellularLocation>
        <location evidence="1">Membrane</location>
        <topology evidence="1">Multi-pass membrane protein</topology>
    </subcellularLocation>
</comment>
<evidence type="ECO:0000313" key="9">
    <source>
        <dbReference type="EMBL" id="KAI9631830.1"/>
    </source>
</evidence>
<accession>A0AA38LQF8</accession>
<evidence type="ECO:0000256" key="1">
    <source>
        <dbReference type="ARBA" id="ARBA00004141"/>
    </source>
</evidence>
<evidence type="ECO:0000256" key="4">
    <source>
        <dbReference type="ARBA" id="ARBA00023136"/>
    </source>
</evidence>
<name>A0AA38LQF8_9TREE</name>
<feature type="transmembrane region" description="Helical" evidence="6">
    <location>
        <begin position="178"/>
        <end position="199"/>
    </location>
</feature>
<feature type="domain" description="Threonine/Serine exporter ThrE" evidence="8">
    <location>
        <begin position="278"/>
        <end position="392"/>
    </location>
</feature>
<dbReference type="Proteomes" id="UP001164286">
    <property type="component" value="Unassembled WGS sequence"/>
</dbReference>
<dbReference type="GeneID" id="77725608"/>
<evidence type="ECO:0008006" key="11">
    <source>
        <dbReference type="Google" id="ProtNLM"/>
    </source>
</evidence>
<feature type="transmembrane region" description="Helical" evidence="6">
    <location>
        <begin position="102"/>
        <end position="118"/>
    </location>
</feature>
<feature type="transmembrane region" description="Helical" evidence="6">
    <location>
        <begin position="286"/>
        <end position="303"/>
    </location>
</feature>
<feature type="transmembrane region" description="Helical" evidence="6">
    <location>
        <begin position="338"/>
        <end position="359"/>
    </location>
</feature>
<dbReference type="Pfam" id="PF06738">
    <property type="entry name" value="ThrE"/>
    <property type="match status" value="1"/>
</dbReference>
<dbReference type="InterPro" id="IPR024528">
    <property type="entry name" value="ThrE_2"/>
</dbReference>
<evidence type="ECO:0000256" key="3">
    <source>
        <dbReference type="ARBA" id="ARBA00022989"/>
    </source>
</evidence>
<proteinExistence type="inferred from homology"/>